<accession>A0A2S0I118</accession>
<dbReference type="AlphaFoldDB" id="A0A2S0I118"/>
<dbReference type="EMBL" id="CP023270">
    <property type="protein sequence ID" value="AVJ25706.1"/>
    <property type="molecule type" value="Genomic_DNA"/>
</dbReference>
<dbReference type="Pfam" id="PF04266">
    <property type="entry name" value="ASCH"/>
    <property type="match status" value="1"/>
</dbReference>
<sequence>MDMNLALETANSVGGRAMLLPIKPKYASLILAGTKKVELRRSWPAQRVGVLVLYSSSPVQKLVGLAYVKKVVECELPALWEISMANGGGVTYEEFNAYMQGKRFAFGVMIDRVEVARETLDPWKSLDNFAPPQSPSFISSAVFQKILKNMFPPEVPA</sequence>
<evidence type="ECO:0000313" key="3">
    <source>
        <dbReference type="Proteomes" id="UP000239477"/>
    </source>
</evidence>
<dbReference type="SUPFAM" id="SSF88697">
    <property type="entry name" value="PUA domain-like"/>
    <property type="match status" value="1"/>
</dbReference>
<name>A0A2S0I118_9BURK</name>
<evidence type="ECO:0000259" key="1">
    <source>
        <dbReference type="Pfam" id="PF04266"/>
    </source>
</evidence>
<evidence type="ECO:0000313" key="2">
    <source>
        <dbReference type="EMBL" id="AVJ25706.1"/>
    </source>
</evidence>
<keyword evidence="3" id="KW-1185">Reference proteome</keyword>
<protein>
    <recommendedName>
        <fullName evidence="1">ASCH domain-containing protein</fullName>
    </recommendedName>
</protein>
<dbReference type="Proteomes" id="UP000239477">
    <property type="component" value="Chromosome"/>
</dbReference>
<feature type="domain" description="ASCH" evidence="1">
    <location>
        <begin position="22"/>
        <end position="78"/>
    </location>
</feature>
<gene>
    <name evidence="2" type="ORF">CLM73_00410</name>
</gene>
<proteinExistence type="predicted"/>
<dbReference type="InterPro" id="IPR007374">
    <property type="entry name" value="ASCH_domain"/>
</dbReference>
<organism evidence="2 3">
    <name type="scientific">Achromobacter spanius</name>
    <dbReference type="NCBI Taxonomy" id="217203"/>
    <lineage>
        <taxon>Bacteria</taxon>
        <taxon>Pseudomonadati</taxon>
        <taxon>Pseudomonadota</taxon>
        <taxon>Betaproteobacteria</taxon>
        <taxon>Burkholderiales</taxon>
        <taxon>Alcaligenaceae</taxon>
        <taxon>Achromobacter</taxon>
    </lineage>
</organism>
<dbReference type="Gene3D" id="2.30.130.30">
    <property type="entry name" value="Hypothetical protein"/>
    <property type="match status" value="1"/>
</dbReference>
<reference evidence="2 3" key="1">
    <citation type="submission" date="2017-09" db="EMBL/GenBank/DDBJ databases">
        <title>Genomic, metabolic, and phenotypic characteristics of bacterial isolates from the natural microbiome of the model nematode Caenorhabditis elegans.</title>
        <authorList>
            <person name="Zimmermann J."/>
            <person name="Obeng N."/>
            <person name="Yang W."/>
            <person name="Obeng O."/>
            <person name="Kissoyan K."/>
            <person name="Pees B."/>
            <person name="Dirksen P."/>
            <person name="Hoppner M."/>
            <person name="Franke A."/>
            <person name="Rosenstiel P."/>
            <person name="Leippe M."/>
            <person name="Dierking K."/>
            <person name="Kaleta C."/>
            <person name="Schulenburg H."/>
        </authorList>
    </citation>
    <scope>NUCLEOTIDE SEQUENCE [LARGE SCALE GENOMIC DNA]</scope>
    <source>
        <strain evidence="2 3">MYb73</strain>
    </source>
</reference>
<dbReference type="InterPro" id="IPR015947">
    <property type="entry name" value="PUA-like_sf"/>
</dbReference>